<accession>A0A2P6NSA2</accession>
<feature type="compositionally biased region" description="Basic and acidic residues" evidence="1">
    <location>
        <begin position="43"/>
        <end position="53"/>
    </location>
</feature>
<reference evidence="2 3" key="1">
    <citation type="journal article" date="2018" name="Genome Biol. Evol.">
        <title>Multiple Roots of Fruiting Body Formation in Amoebozoa.</title>
        <authorList>
            <person name="Hillmann F."/>
            <person name="Forbes G."/>
            <person name="Novohradska S."/>
            <person name="Ferling I."/>
            <person name="Riege K."/>
            <person name="Groth M."/>
            <person name="Westermann M."/>
            <person name="Marz M."/>
            <person name="Spaller T."/>
            <person name="Winckler T."/>
            <person name="Schaap P."/>
            <person name="Glockner G."/>
        </authorList>
    </citation>
    <scope>NUCLEOTIDE SEQUENCE [LARGE SCALE GENOMIC DNA]</scope>
    <source>
        <strain evidence="2 3">Jena</strain>
    </source>
</reference>
<dbReference type="AlphaFoldDB" id="A0A2P6NSA2"/>
<feature type="region of interest" description="Disordered" evidence="1">
    <location>
        <begin position="41"/>
        <end position="62"/>
    </location>
</feature>
<sequence>MSQHQLRTKNSKGTVNKKVGVRKGQTVEIVSGLASQRELGSARLHEMRSHKTESVLSLRSQK</sequence>
<dbReference type="InParanoid" id="A0A2P6NSA2"/>
<keyword evidence="3" id="KW-1185">Reference proteome</keyword>
<dbReference type="EMBL" id="MDYQ01000026">
    <property type="protein sequence ID" value="PRP86852.1"/>
    <property type="molecule type" value="Genomic_DNA"/>
</dbReference>
<evidence type="ECO:0000256" key="1">
    <source>
        <dbReference type="SAM" id="MobiDB-lite"/>
    </source>
</evidence>
<proteinExistence type="predicted"/>
<gene>
    <name evidence="2" type="ORF">PROFUN_05069</name>
</gene>
<evidence type="ECO:0000313" key="2">
    <source>
        <dbReference type="EMBL" id="PRP86852.1"/>
    </source>
</evidence>
<dbReference type="Proteomes" id="UP000241769">
    <property type="component" value="Unassembled WGS sequence"/>
</dbReference>
<organism evidence="2 3">
    <name type="scientific">Planoprotostelium fungivorum</name>
    <dbReference type="NCBI Taxonomy" id="1890364"/>
    <lineage>
        <taxon>Eukaryota</taxon>
        <taxon>Amoebozoa</taxon>
        <taxon>Evosea</taxon>
        <taxon>Variosea</taxon>
        <taxon>Cavosteliida</taxon>
        <taxon>Cavosteliaceae</taxon>
        <taxon>Planoprotostelium</taxon>
    </lineage>
</organism>
<protein>
    <submittedName>
        <fullName evidence="2">Uncharacterized protein</fullName>
    </submittedName>
</protein>
<feature type="compositionally biased region" description="Basic residues" evidence="1">
    <location>
        <begin position="1"/>
        <end position="10"/>
    </location>
</feature>
<evidence type="ECO:0000313" key="3">
    <source>
        <dbReference type="Proteomes" id="UP000241769"/>
    </source>
</evidence>
<name>A0A2P6NSA2_9EUKA</name>
<feature type="region of interest" description="Disordered" evidence="1">
    <location>
        <begin position="1"/>
        <end position="22"/>
    </location>
</feature>
<comment type="caution">
    <text evidence="2">The sequence shown here is derived from an EMBL/GenBank/DDBJ whole genome shotgun (WGS) entry which is preliminary data.</text>
</comment>